<dbReference type="Pfam" id="PF20979">
    <property type="entry name" value="Arginosuc_syn_C"/>
    <property type="match status" value="1"/>
</dbReference>
<dbReference type="InterPro" id="IPR023434">
    <property type="entry name" value="Arginosuc_synth_type_1_subfam"/>
</dbReference>
<evidence type="ECO:0000313" key="11">
    <source>
        <dbReference type="EMBL" id="PIZ63295.1"/>
    </source>
</evidence>
<dbReference type="Gene3D" id="3.90.1260.10">
    <property type="entry name" value="Argininosuccinate synthetase, chain A, domain 2"/>
    <property type="match status" value="1"/>
</dbReference>
<feature type="binding site" evidence="9">
    <location>
        <position position="135"/>
    </location>
    <ligand>
        <name>ATP</name>
        <dbReference type="ChEBI" id="CHEBI:30616"/>
    </ligand>
</feature>
<feature type="binding site" evidence="9">
    <location>
        <begin position="26"/>
        <end position="34"/>
    </location>
    <ligand>
        <name>ATP</name>
        <dbReference type="ChEBI" id="CHEBI:30616"/>
    </ligand>
</feature>
<dbReference type="InterPro" id="IPR048267">
    <property type="entry name" value="Arginosuc_syn_N"/>
</dbReference>
<dbReference type="NCBIfam" id="NF001770">
    <property type="entry name" value="PRK00509.1"/>
    <property type="match status" value="1"/>
</dbReference>
<keyword evidence="6 9" id="KW-0028">Amino-acid biosynthesis</keyword>
<feature type="binding site" evidence="9">
    <location>
        <position position="141"/>
    </location>
    <ligand>
        <name>L-aspartate</name>
        <dbReference type="ChEBI" id="CHEBI:29991"/>
    </ligand>
</feature>
<dbReference type="Proteomes" id="UP000228503">
    <property type="component" value="Unassembled WGS sequence"/>
</dbReference>
<feature type="binding site" evidence="9">
    <location>
        <position position="105"/>
    </location>
    <ligand>
        <name>L-citrulline</name>
        <dbReference type="ChEBI" id="CHEBI:57743"/>
    </ligand>
</feature>
<comment type="catalytic activity">
    <reaction evidence="9">
        <text>L-citrulline + L-aspartate + ATP = 2-(N(omega)-L-arginino)succinate + AMP + diphosphate + H(+)</text>
        <dbReference type="Rhea" id="RHEA:10932"/>
        <dbReference type="ChEBI" id="CHEBI:15378"/>
        <dbReference type="ChEBI" id="CHEBI:29991"/>
        <dbReference type="ChEBI" id="CHEBI:30616"/>
        <dbReference type="ChEBI" id="CHEBI:33019"/>
        <dbReference type="ChEBI" id="CHEBI:57472"/>
        <dbReference type="ChEBI" id="CHEBI:57743"/>
        <dbReference type="ChEBI" id="CHEBI:456215"/>
        <dbReference type="EC" id="6.3.4.5"/>
    </reaction>
</comment>
<dbReference type="GO" id="GO:0005737">
    <property type="term" value="C:cytoplasm"/>
    <property type="evidence" value="ECO:0007669"/>
    <property type="project" value="UniProtKB-SubCell"/>
</dbReference>
<feature type="binding site" evidence="9">
    <location>
        <position position="145"/>
    </location>
    <ligand>
        <name>L-citrulline</name>
        <dbReference type="ChEBI" id="CHEBI:57743"/>
    </ligand>
</feature>
<feature type="binding site" evidence="9">
    <location>
        <position position="291"/>
    </location>
    <ligand>
        <name>L-citrulline</name>
        <dbReference type="ChEBI" id="CHEBI:57743"/>
    </ligand>
</feature>
<organism evidence="11 12">
    <name type="scientific">Candidatus Roizmanbacteria bacterium CG_4_10_14_0_2_um_filter_39_13</name>
    <dbReference type="NCBI Taxonomy" id="1974825"/>
    <lineage>
        <taxon>Bacteria</taxon>
        <taxon>Candidatus Roizmaniibacteriota</taxon>
    </lineage>
</organism>
<evidence type="ECO:0000256" key="8">
    <source>
        <dbReference type="ARBA" id="ARBA00022840"/>
    </source>
</evidence>
<comment type="caution">
    <text evidence="11">The sequence shown here is derived from an EMBL/GenBank/DDBJ whole genome shotgun (WGS) entry which is preliminary data.</text>
</comment>
<keyword evidence="4 9" id="KW-0055">Arginine biosynthesis</keyword>
<keyword evidence="5 9" id="KW-0436">Ligase</keyword>
<feature type="binding site" evidence="9">
    <location>
        <position position="142"/>
    </location>
    <ligand>
        <name>L-aspartate</name>
        <dbReference type="ChEBI" id="CHEBI:29991"/>
    </ligand>
</feature>
<evidence type="ECO:0000256" key="5">
    <source>
        <dbReference type="ARBA" id="ARBA00022598"/>
    </source>
</evidence>
<dbReference type="PANTHER" id="PTHR11587">
    <property type="entry name" value="ARGININOSUCCINATE SYNTHASE"/>
    <property type="match status" value="1"/>
</dbReference>
<dbReference type="InterPro" id="IPR001518">
    <property type="entry name" value="Arginosuc_synth"/>
</dbReference>
<dbReference type="InterPro" id="IPR018223">
    <property type="entry name" value="Arginosuc_synth_CS"/>
</dbReference>
<dbReference type="SUPFAM" id="SSF52335">
    <property type="entry name" value="Methylglyoxal synthase-like"/>
    <property type="match status" value="1"/>
</dbReference>
<feature type="domain" description="MGS-like" evidence="10">
    <location>
        <begin position="408"/>
        <end position="544"/>
    </location>
</feature>
<comment type="similarity">
    <text evidence="9">Belongs to the argininosuccinate synthase family. Type 1 subfamily.</text>
</comment>
<dbReference type="EC" id="6.3.4.5" evidence="3 9"/>
<reference evidence="12" key="1">
    <citation type="submission" date="2017-09" db="EMBL/GenBank/DDBJ databases">
        <title>Depth-based differentiation of microbial function through sediment-hosted aquifers and enrichment of novel symbionts in the deep terrestrial subsurface.</title>
        <authorList>
            <person name="Probst A.J."/>
            <person name="Ladd B."/>
            <person name="Jarett J.K."/>
            <person name="Geller-Mcgrath D.E."/>
            <person name="Sieber C.M.K."/>
            <person name="Emerson J.B."/>
            <person name="Anantharaman K."/>
            <person name="Thomas B.C."/>
            <person name="Malmstrom R."/>
            <person name="Stieglmeier M."/>
            <person name="Klingl A."/>
            <person name="Woyke T."/>
            <person name="Ryan C.M."/>
            <person name="Banfield J.F."/>
        </authorList>
    </citation>
    <scope>NUCLEOTIDE SEQUENCE [LARGE SCALE GENOMIC DNA]</scope>
</reference>
<dbReference type="GO" id="GO:0000050">
    <property type="term" value="P:urea cycle"/>
    <property type="evidence" value="ECO:0007669"/>
    <property type="project" value="TreeGrafter"/>
</dbReference>
<comment type="subunit">
    <text evidence="2 9">Homotetramer.</text>
</comment>
<dbReference type="SUPFAM" id="SSF52402">
    <property type="entry name" value="Adenine nucleotide alpha hydrolases-like"/>
    <property type="match status" value="1"/>
</dbReference>
<dbReference type="Pfam" id="PF02142">
    <property type="entry name" value="MGS"/>
    <property type="match status" value="1"/>
</dbReference>
<comment type="subcellular location">
    <subcellularLocation>
        <location evidence="9">Cytoplasm</location>
    </subcellularLocation>
</comment>
<protein>
    <recommendedName>
        <fullName evidence="3 9">Argininosuccinate synthase</fullName>
        <ecNumber evidence="3 9">6.3.4.5</ecNumber>
    </recommendedName>
    <alternativeName>
        <fullName evidence="9">Citrulline--aspartate ligase</fullName>
    </alternativeName>
</protein>
<feature type="binding site" evidence="9">
    <location>
        <position position="279"/>
    </location>
    <ligand>
        <name>L-citrulline</name>
        <dbReference type="ChEBI" id="CHEBI:57743"/>
    </ligand>
</feature>
<dbReference type="PROSITE" id="PS00564">
    <property type="entry name" value="ARGININOSUCCIN_SYN_1"/>
    <property type="match status" value="1"/>
</dbReference>
<evidence type="ECO:0000256" key="7">
    <source>
        <dbReference type="ARBA" id="ARBA00022741"/>
    </source>
</evidence>
<name>A0A2M7TZU9_9BACT</name>
<evidence type="ECO:0000259" key="10">
    <source>
        <dbReference type="PROSITE" id="PS51855"/>
    </source>
</evidence>
<feature type="binding site" evidence="9">
    <location>
        <position position="141"/>
    </location>
    <ligand>
        <name>L-citrulline</name>
        <dbReference type="ChEBI" id="CHEBI:57743"/>
    </ligand>
</feature>
<evidence type="ECO:0000256" key="6">
    <source>
        <dbReference type="ARBA" id="ARBA00022605"/>
    </source>
</evidence>
<dbReference type="HAMAP" id="MF_00005">
    <property type="entry name" value="Arg_succ_synth_type1"/>
    <property type="match status" value="1"/>
</dbReference>
<dbReference type="PROSITE" id="PS51855">
    <property type="entry name" value="MGS"/>
    <property type="match status" value="1"/>
</dbReference>
<proteinExistence type="inferred from homology"/>
<dbReference type="CDD" id="cd01999">
    <property type="entry name" value="ASS"/>
    <property type="match status" value="1"/>
</dbReference>
<dbReference type="InterPro" id="IPR036914">
    <property type="entry name" value="MGS-like_dom_sf"/>
</dbReference>
<dbReference type="InterPro" id="IPR024074">
    <property type="entry name" value="AS_cat/multimer_dom_body"/>
</dbReference>
<feature type="binding site" evidence="9">
    <location>
        <position position="193"/>
    </location>
    <ligand>
        <name>L-citrulline</name>
        <dbReference type="ChEBI" id="CHEBI:57743"/>
    </ligand>
</feature>
<dbReference type="Gene3D" id="3.40.50.620">
    <property type="entry name" value="HUPs"/>
    <property type="match status" value="1"/>
</dbReference>
<evidence type="ECO:0000256" key="3">
    <source>
        <dbReference type="ARBA" id="ARBA00012286"/>
    </source>
</evidence>
<keyword evidence="9" id="KW-0963">Cytoplasm</keyword>
<dbReference type="SUPFAM" id="SSF69864">
    <property type="entry name" value="Argininosuccinate synthetase, C-terminal domain"/>
    <property type="match status" value="1"/>
</dbReference>
<evidence type="ECO:0000256" key="9">
    <source>
        <dbReference type="HAMAP-Rule" id="MF_00005"/>
    </source>
</evidence>
<dbReference type="PANTHER" id="PTHR11587:SF2">
    <property type="entry name" value="ARGININOSUCCINATE SYNTHASE"/>
    <property type="match status" value="1"/>
</dbReference>
<evidence type="ECO:0000256" key="2">
    <source>
        <dbReference type="ARBA" id="ARBA00011881"/>
    </source>
</evidence>
<dbReference type="GO" id="GO:0000053">
    <property type="term" value="P:argininosuccinate metabolic process"/>
    <property type="evidence" value="ECO:0007669"/>
    <property type="project" value="TreeGrafter"/>
</dbReference>
<feature type="binding site" evidence="9">
    <location>
        <position position="137"/>
    </location>
    <ligand>
        <name>L-aspartate</name>
        <dbReference type="ChEBI" id="CHEBI:29991"/>
    </ligand>
</feature>
<dbReference type="FunFam" id="3.90.1260.10:FF:000007">
    <property type="entry name" value="Argininosuccinate synthase"/>
    <property type="match status" value="1"/>
</dbReference>
<dbReference type="EMBL" id="PFOB01000027">
    <property type="protein sequence ID" value="PIZ63295.1"/>
    <property type="molecule type" value="Genomic_DNA"/>
</dbReference>
<dbReference type="InterPro" id="IPR011607">
    <property type="entry name" value="MGS-like_dom"/>
</dbReference>
<evidence type="ECO:0000313" key="12">
    <source>
        <dbReference type="Proteomes" id="UP000228503"/>
    </source>
</evidence>
<dbReference type="GO" id="GO:0004055">
    <property type="term" value="F:argininosuccinate synthase activity"/>
    <property type="evidence" value="ECO:0007669"/>
    <property type="project" value="UniProtKB-UniRule"/>
</dbReference>
<dbReference type="UniPathway" id="UPA00068">
    <property type="reaction ID" value="UER00113"/>
</dbReference>
<keyword evidence="8 9" id="KW-0067">ATP-binding</keyword>
<comment type="pathway">
    <text evidence="1 9">Amino-acid biosynthesis; L-arginine biosynthesis; L-arginine from L-ornithine and carbamoyl phosphate: step 2/3.</text>
</comment>
<sequence length="544" mass="61023">MKQKQDYVKVSSYEGRKGEVKKVVLLYSGGLDTSVMLKWIQEEYNAEVIALTIDIGQQADDLDAIRKKAIKLGAIKAIVIDAKDEFAEEYISHGIKANASYQGRYHLSTPIGRPLLSKWAVKIAAQEGADTIAHGCTGKGNDQVRIEGVCLALNPDVKIIAPVREWGMGRDEELEYAKEHSIPVKQTKEIPYSWDDNMWGVTGEGGEIENPALIPPLKDILQVSTLPENATNTPEIVEIEFVKGLPVAVNGKQMKLADLIIHLNHVGAKHGVGIAHHIEDRVVGLKVRGVYEAPAAEIIIDAHRNIEKYVSTRMENEFKGTVDTQWAYTVYAGFWYDPYLSHLNAYIDDQNEKVTGKVKVRLFKGFAESVAVETPNTIFEEKLATFMASTDFNQNASPGFIELYTLQMRLAQRAEKTALLSIGSRENKMKLKKTIHTLSEMGYKLYATYKTHKYLSRENIEAILVNKISEPTKKPNLKDMLESNRFDLIINIPTDPDKEERSDKELTDGQIIRQKAVKNNVKMVTSVEVAKELVEKLQAGRVKK</sequence>
<keyword evidence="7 9" id="KW-0547">Nucleotide-binding</keyword>
<dbReference type="GO" id="GO:0005524">
    <property type="term" value="F:ATP binding"/>
    <property type="evidence" value="ECO:0007669"/>
    <property type="project" value="UniProtKB-UniRule"/>
</dbReference>
<dbReference type="Gene3D" id="3.40.50.1380">
    <property type="entry name" value="Methylglyoxal synthase-like domain"/>
    <property type="match status" value="1"/>
</dbReference>
<gene>
    <name evidence="9" type="primary">argG</name>
    <name evidence="11" type="ORF">COY16_02380</name>
</gene>
<accession>A0A2M7TZU9</accession>
<dbReference type="FunFam" id="3.40.50.620:FF:000019">
    <property type="entry name" value="Argininosuccinate synthase"/>
    <property type="match status" value="1"/>
</dbReference>
<dbReference type="Pfam" id="PF00764">
    <property type="entry name" value="Arginosuc_synth"/>
    <property type="match status" value="1"/>
</dbReference>
<evidence type="ECO:0000256" key="4">
    <source>
        <dbReference type="ARBA" id="ARBA00022571"/>
    </source>
</evidence>
<dbReference type="SMART" id="SM00851">
    <property type="entry name" value="MGS"/>
    <property type="match status" value="1"/>
</dbReference>
<dbReference type="InterPro" id="IPR048268">
    <property type="entry name" value="Arginosuc_syn_C"/>
</dbReference>
<dbReference type="Gene3D" id="1.20.5.470">
    <property type="entry name" value="Single helix bin"/>
    <property type="match status" value="1"/>
</dbReference>
<dbReference type="NCBIfam" id="TIGR00032">
    <property type="entry name" value="argG"/>
    <property type="match status" value="1"/>
</dbReference>
<evidence type="ECO:0000256" key="1">
    <source>
        <dbReference type="ARBA" id="ARBA00004967"/>
    </source>
</evidence>
<comment type="caution">
    <text evidence="9">Lacks conserved residue(s) required for the propagation of feature annotation.</text>
</comment>
<dbReference type="GO" id="GO:0006526">
    <property type="term" value="P:L-arginine biosynthetic process"/>
    <property type="evidence" value="ECO:0007669"/>
    <property type="project" value="UniProtKB-UniRule"/>
</dbReference>
<dbReference type="InterPro" id="IPR014729">
    <property type="entry name" value="Rossmann-like_a/b/a_fold"/>
</dbReference>
<dbReference type="AlphaFoldDB" id="A0A2M7TZU9"/>